<comment type="caution">
    <text evidence="1">The sequence shown here is derived from an EMBL/GenBank/DDBJ whole genome shotgun (WGS) entry which is preliminary data.</text>
</comment>
<organism evidence="1 2">
    <name type="scientific">Trichinella nelsoni</name>
    <dbReference type="NCBI Taxonomy" id="6336"/>
    <lineage>
        <taxon>Eukaryota</taxon>
        <taxon>Metazoa</taxon>
        <taxon>Ecdysozoa</taxon>
        <taxon>Nematoda</taxon>
        <taxon>Enoplea</taxon>
        <taxon>Dorylaimia</taxon>
        <taxon>Trichinellida</taxon>
        <taxon>Trichinellidae</taxon>
        <taxon>Trichinella</taxon>
    </lineage>
</organism>
<dbReference type="EMBL" id="JYDL01000005">
    <property type="protein sequence ID" value="KRX26896.1"/>
    <property type="molecule type" value="Genomic_DNA"/>
</dbReference>
<sequence length="107" mass="12025">MKLIIYSVSDFLFQFYQSINECSLFLLSDLGVAWSFEFVLVHWYNIGIPKLTSLPPINPNPPAPSHHLLIDRECSTTVSGVGSSVVDSSIVGVNFVYKFRHAIEIHL</sequence>
<accession>A0A0V0SJ38</accession>
<protein>
    <submittedName>
        <fullName evidence="1">Uncharacterized protein</fullName>
    </submittedName>
</protein>
<proteinExistence type="predicted"/>
<evidence type="ECO:0000313" key="1">
    <source>
        <dbReference type="EMBL" id="KRX26896.1"/>
    </source>
</evidence>
<reference evidence="1 2" key="1">
    <citation type="submission" date="2015-01" db="EMBL/GenBank/DDBJ databases">
        <title>Evolution of Trichinella species and genotypes.</title>
        <authorList>
            <person name="Korhonen P.K."/>
            <person name="Edoardo P."/>
            <person name="Giuseppe L.R."/>
            <person name="Gasser R.B."/>
        </authorList>
    </citation>
    <scope>NUCLEOTIDE SEQUENCE [LARGE SCALE GENOMIC DNA]</scope>
    <source>
        <strain evidence="1">ISS37</strain>
    </source>
</reference>
<dbReference type="AlphaFoldDB" id="A0A0V0SJ38"/>
<keyword evidence="2" id="KW-1185">Reference proteome</keyword>
<dbReference type="Proteomes" id="UP000054630">
    <property type="component" value="Unassembled WGS sequence"/>
</dbReference>
<name>A0A0V0SJ38_9BILA</name>
<evidence type="ECO:0000313" key="2">
    <source>
        <dbReference type="Proteomes" id="UP000054630"/>
    </source>
</evidence>
<gene>
    <name evidence="1" type="ORF">T07_126</name>
</gene>